<name>F0QVJ2_VULM7</name>
<dbReference type="InterPro" id="IPR004017">
    <property type="entry name" value="Cys_rich_dom"/>
</dbReference>
<evidence type="ECO:0000313" key="9">
    <source>
        <dbReference type="Proteomes" id="UP000007485"/>
    </source>
</evidence>
<sequence>MIDMPVTVNFGLREELLKIVPTLSLCYQCGTCSTYCPITDESYNIRLIVKKAQLGIVDPKDYKVIWDCVTCGTCQTLCPNNVEIVNLVEVIRTMAMKSKVFPTKINEILWKIYENQNPWGYTVTDKRRFLAQFSGLINNENPDVVIYPCCLSIGDPRVQKHIKALIRVLTKAGLKVGMYTGLSCCGDIIEHTGNKVFYEEYTAKLRDSIMSSVKAPVIVTLSPHCEYSLKKYLKGVKVVHYVELLDELIRSGKLKIDKKADITVTYHDPCYLSKHQRIIEEPRRVITSVPGVRLVEMAHSREKSLCCGAGGGGITLETRVSTDLSKRRLKEAIDTGASIVLTACTYCFRMLEDANKVVKTNMKVMDLVEFLDSIMGD</sequence>
<keyword evidence="3" id="KW-0479">Metal-binding</keyword>
<dbReference type="PROSITE" id="PS51379">
    <property type="entry name" value="4FE4S_FER_2"/>
    <property type="match status" value="1"/>
</dbReference>
<dbReference type="AlphaFoldDB" id="F0QVJ2"/>
<keyword evidence="6" id="KW-0411">Iron-sulfur</keyword>
<keyword evidence="2" id="KW-0004">4Fe-4S</keyword>
<evidence type="ECO:0000256" key="4">
    <source>
        <dbReference type="ARBA" id="ARBA00023002"/>
    </source>
</evidence>
<evidence type="ECO:0000256" key="6">
    <source>
        <dbReference type="ARBA" id="ARBA00023014"/>
    </source>
</evidence>
<gene>
    <name evidence="8" type="ordered locus">VMUT_0634</name>
</gene>
<dbReference type="KEGG" id="vmo:VMUT_0634"/>
<evidence type="ECO:0000256" key="1">
    <source>
        <dbReference type="ARBA" id="ARBA00007097"/>
    </source>
</evidence>
<dbReference type="GO" id="GO:0051539">
    <property type="term" value="F:4 iron, 4 sulfur cluster binding"/>
    <property type="evidence" value="ECO:0007669"/>
    <property type="project" value="UniProtKB-KW"/>
</dbReference>
<evidence type="ECO:0000313" key="8">
    <source>
        <dbReference type="EMBL" id="ADY00845.1"/>
    </source>
</evidence>
<feature type="domain" description="4Fe-4S ferredoxin-type" evidence="7">
    <location>
        <begin position="60"/>
        <end position="90"/>
    </location>
</feature>
<reference evidence="8 9" key="1">
    <citation type="journal article" date="2011" name="J. Bacteriol.">
        <title>Complete genome sequence of 'Vulcanisaeta moutnovskia' strain 768-28, a novel member of the hyperthermophilic crenarchaeal genus vulcanisaeta.</title>
        <authorList>
            <person name="Gumerov V.M."/>
            <person name="Mardanov A.V."/>
            <person name="Beletsky A.V."/>
            <person name="Prokofeva M.I."/>
            <person name="Bonch-Osmolovskaya E.A."/>
            <person name="Ravin N.V."/>
            <person name="Skryabin K.G."/>
        </authorList>
    </citation>
    <scope>NUCLEOTIDE SEQUENCE [LARGE SCALE GENOMIC DNA]</scope>
    <source>
        <strain evidence="8 9">768-28</strain>
    </source>
</reference>
<evidence type="ECO:0000256" key="3">
    <source>
        <dbReference type="ARBA" id="ARBA00022723"/>
    </source>
</evidence>
<dbReference type="InterPro" id="IPR009051">
    <property type="entry name" value="Helical_ferredxn"/>
</dbReference>
<dbReference type="PANTHER" id="PTHR43255:SF1">
    <property type="entry name" value="IRON-SULFUR-BINDING OXIDOREDUCTASE FADF-RELATED"/>
    <property type="match status" value="1"/>
</dbReference>
<dbReference type="HOGENOM" id="CLU_023081_2_2_2"/>
<dbReference type="PANTHER" id="PTHR43255">
    <property type="entry name" value="IRON-SULFUR-BINDING OXIDOREDUCTASE FADF-RELATED-RELATED"/>
    <property type="match status" value="1"/>
</dbReference>
<dbReference type="Gene3D" id="1.10.1060.10">
    <property type="entry name" value="Alpha-helical ferredoxin"/>
    <property type="match status" value="1"/>
</dbReference>
<dbReference type="GO" id="GO:0005886">
    <property type="term" value="C:plasma membrane"/>
    <property type="evidence" value="ECO:0007669"/>
    <property type="project" value="TreeGrafter"/>
</dbReference>
<dbReference type="SUPFAM" id="SSF46548">
    <property type="entry name" value="alpha-helical ferredoxin"/>
    <property type="match status" value="1"/>
</dbReference>
<dbReference type="InterPro" id="IPR017896">
    <property type="entry name" value="4Fe4S_Fe-S-bd"/>
</dbReference>
<protein>
    <submittedName>
        <fullName evidence="8">Fe-S oxidoreductase</fullName>
    </submittedName>
</protein>
<dbReference type="InterPro" id="IPR051460">
    <property type="entry name" value="HdrC_iron-sulfur_subunit"/>
</dbReference>
<keyword evidence="9" id="KW-1185">Reference proteome</keyword>
<dbReference type="eggNOG" id="arCOG00332">
    <property type="taxonomic scope" value="Archaea"/>
</dbReference>
<organism evidence="8 9">
    <name type="scientific">Vulcanisaeta moutnovskia (strain 768-28)</name>
    <dbReference type="NCBI Taxonomy" id="985053"/>
    <lineage>
        <taxon>Archaea</taxon>
        <taxon>Thermoproteota</taxon>
        <taxon>Thermoprotei</taxon>
        <taxon>Thermoproteales</taxon>
        <taxon>Thermoproteaceae</taxon>
        <taxon>Vulcanisaeta</taxon>
    </lineage>
</organism>
<comment type="similarity">
    <text evidence="1">Belongs to the HdrC family.</text>
</comment>
<dbReference type="GO" id="GO:0046872">
    <property type="term" value="F:metal ion binding"/>
    <property type="evidence" value="ECO:0007669"/>
    <property type="project" value="UniProtKB-KW"/>
</dbReference>
<dbReference type="Proteomes" id="UP000007485">
    <property type="component" value="Chromosome"/>
</dbReference>
<dbReference type="GO" id="GO:0016491">
    <property type="term" value="F:oxidoreductase activity"/>
    <property type="evidence" value="ECO:0007669"/>
    <property type="project" value="UniProtKB-KW"/>
</dbReference>
<evidence type="ECO:0000256" key="2">
    <source>
        <dbReference type="ARBA" id="ARBA00022485"/>
    </source>
</evidence>
<dbReference type="STRING" id="985053.VMUT_0634"/>
<evidence type="ECO:0000259" key="7">
    <source>
        <dbReference type="PROSITE" id="PS51379"/>
    </source>
</evidence>
<keyword evidence="4" id="KW-0560">Oxidoreductase</keyword>
<proteinExistence type="inferred from homology"/>
<dbReference type="EMBL" id="CP002529">
    <property type="protein sequence ID" value="ADY00845.1"/>
    <property type="molecule type" value="Genomic_DNA"/>
</dbReference>
<evidence type="ECO:0000256" key="5">
    <source>
        <dbReference type="ARBA" id="ARBA00023004"/>
    </source>
</evidence>
<keyword evidence="5" id="KW-0408">Iron</keyword>
<accession>F0QVJ2</accession>
<dbReference type="Pfam" id="PF02754">
    <property type="entry name" value="CCG"/>
    <property type="match status" value="2"/>
</dbReference>
<dbReference type="PROSITE" id="PS00198">
    <property type="entry name" value="4FE4S_FER_1"/>
    <property type="match status" value="1"/>
</dbReference>
<dbReference type="InterPro" id="IPR017900">
    <property type="entry name" value="4Fe4S_Fe_S_CS"/>
</dbReference>
<dbReference type="Pfam" id="PF13183">
    <property type="entry name" value="Fer4_8"/>
    <property type="match status" value="1"/>
</dbReference>